<evidence type="ECO:0000256" key="1">
    <source>
        <dbReference type="ARBA" id="ARBA00009943"/>
    </source>
</evidence>
<evidence type="ECO:0000313" key="9">
    <source>
        <dbReference type="Proteomes" id="UP000011575"/>
    </source>
</evidence>
<dbReference type="AlphaFoldDB" id="M0PKQ1"/>
<dbReference type="Proteomes" id="UP000011575">
    <property type="component" value="Unassembled WGS sequence"/>
</dbReference>
<keyword evidence="3" id="KW-0133">Cell shape</keyword>
<keyword evidence="2" id="KW-0808">Transferase</keyword>
<gene>
    <name evidence="8" type="ORF">C461_00117</name>
</gene>
<evidence type="ECO:0000256" key="4">
    <source>
        <dbReference type="ARBA" id="ARBA00022984"/>
    </source>
</evidence>
<dbReference type="GO" id="GO:0071555">
    <property type="term" value="P:cell wall organization"/>
    <property type="evidence" value="ECO:0007669"/>
    <property type="project" value="UniProtKB-KW"/>
</dbReference>
<keyword evidence="5" id="KW-0012">Acyltransferase</keyword>
<dbReference type="Pfam" id="PF13480">
    <property type="entry name" value="Acetyltransf_6"/>
    <property type="match status" value="1"/>
</dbReference>
<protein>
    <recommendedName>
        <fullName evidence="7">BioF2-like acetyltransferase domain-containing protein</fullName>
    </recommendedName>
</protein>
<name>M0PKQ1_9EURY</name>
<keyword evidence="4" id="KW-0573">Peptidoglycan synthesis</keyword>
<organism evidence="8 9">
    <name type="scientific">Halorubrum aidingense JCM 13560</name>
    <dbReference type="NCBI Taxonomy" id="1230454"/>
    <lineage>
        <taxon>Archaea</taxon>
        <taxon>Methanobacteriati</taxon>
        <taxon>Methanobacteriota</taxon>
        <taxon>Stenosarchaea group</taxon>
        <taxon>Halobacteria</taxon>
        <taxon>Halobacteriales</taxon>
        <taxon>Haloferacaceae</taxon>
        <taxon>Halorubrum</taxon>
    </lineage>
</organism>
<dbReference type="PATRIC" id="fig|1230454.4.peg.24"/>
<keyword evidence="9" id="KW-1185">Reference proteome</keyword>
<dbReference type="GO" id="GO:0044038">
    <property type="term" value="P:cell wall macromolecule biosynthetic process"/>
    <property type="evidence" value="ECO:0007669"/>
    <property type="project" value="InterPro"/>
</dbReference>
<dbReference type="EMBL" id="AOJI01000002">
    <property type="protein sequence ID" value="EMA70646.1"/>
    <property type="molecule type" value="Genomic_DNA"/>
</dbReference>
<dbReference type="InterPro" id="IPR003447">
    <property type="entry name" value="FEMABX"/>
</dbReference>
<sequence>MDLTTLSLDEWSDALPSSGFEVFHTAPALEVVDDHTDAELRLYAGKKGNQVVGLYPAFVKSRAVGKAILSPPPGLSIPRLGPLLMPASPKRRKREQVNATFTDLLIDELGVKDSLTLFRTTCPTGFTDPRPFVWSDLSLDTSFTYLLDIPDRDPTDDLLGSFSKSLRREIRDARSLDVTVTKSPTGGADEVFESVRDRYEEQDRGFTLTREYVDDLTTALAAEDRCRTYVVRGPDGEHLSGIIVLYSNDAAYYWLGGSRETYDGTSVNGLIHWNVIKDIADGDPLPSVGAYDLMGANTERICRYKSKFGASLAPYYTLESEGRSMDAAKAAYRLVTK</sequence>
<accession>M0PKQ1</accession>
<proteinExistence type="inferred from homology"/>
<evidence type="ECO:0000313" key="8">
    <source>
        <dbReference type="EMBL" id="EMA70646.1"/>
    </source>
</evidence>
<dbReference type="PANTHER" id="PTHR36174:SF1">
    <property type="entry name" value="LIPID II:GLYCINE GLYCYLTRANSFERASE"/>
    <property type="match status" value="1"/>
</dbReference>
<feature type="domain" description="BioF2-like acetyltransferase" evidence="7">
    <location>
        <begin position="161"/>
        <end position="305"/>
    </location>
</feature>
<dbReference type="InterPro" id="IPR016181">
    <property type="entry name" value="Acyl_CoA_acyltransferase"/>
</dbReference>
<dbReference type="GO" id="GO:0016755">
    <property type="term" value="F:aminoacyltransferase activity"/>
    <property type="evidence" value="ECO:0007669"/>
    <property type="project" value="InterPro"/>
</dbReference>
<dbReference type="Gene3D" id="3.40.630.30">
    <property type="match status" value="1"/>
</dbReference>
<evidence type="ECO:0000256" key="2">
    <source>
        <dbReference type="ARBA" id="ARBA00022679"/>
    </source>
</evidence>
<evidence type="ECO:0000259" key="7">
    <source>
        <dbReference type="Pfam" id="PF13480"/>
    </source>
</evidence>
<comment type="caution">
    <text evidence="8">The sequence shown here is derived from an EMBL/GenBank/DDBJ whole genome shotgun (WGS) entry which is preliminary data.</text>
</comment>
<reference evidence="8 9" key="1">
    <citation type="journal article" date="2014" name="PLoS Genet.">
        <title>Phylogenetically driven sequencing of extremely halophilic archaea reveals strategies for static and dynamic osmo-response.</title>
        <authorList>
            <person name="Becker E.A."/>
            <person name="Seitzer P.M."/>
            <person name="Tritt A."/>
            <person name="Larsen D."/>
            <person name="Krusor M."/>
            <person name="Yao A.I."/>
            <person name="Wu D."/>
            <person name="Madern D."/>
            <person name="Eisen J.A."/>
            <person name="Darling A.E."/>
            <person name="Facciotti M.T."/>
        </authorList>
    </citation>
    <scope>NUCLEOTIDE SEQUENCE [LARGE SCALE GENOMIC DNA]</scope>
    <source>
        <strain evidence="8 9">JCM 13560</strain>
    </source>
</reference>
<dbReference type="OrthoDB" id="140543at2157"/>
<evidence type="ECO:0000256" key="5">
    <source>
        <dbReference type="ARBA" id="ARBA00023315"/>
    </source>
</evidence>
<keyword evidence="6" id="KW-0961">Cell wall biogenesis/degradation</keyword>
<evidence type="ECO:0000256" key="3">
    <source>
        <dbReference type="ARBA" id="ARBA00022960"/>
    </source>
</evidence>
<dbReference type="PANTHER" id="PTHR36174">
    <property type="entry name" value="LIPID II:GLYCINE GLYCYLTRANSFERASE"/>
    <property type="match status" value="1"/>
</dbReference>
<dbReference type="STRING" id="1230454.C461_00117"/>
<evidence type="ECO:0000256" key="6">
    <source>
        <dbReference type="ARBA" id="ARBA00023316"/>
    </source>
</evidence>
<dbReference type="RefSeq" id="WP_007997535.1">
    <property type="nucleotide sequence ID" value="NZ_AOJI01000002.1"/>
</dbReference>
<dbReference type="SUPFAM" id="SSF55729">
    <property type="entry name" value="Acyl-CoA N-acyltransferases (Nat)"/>
    <property type="match status" value="1"/>
</dbReference>
<dbReference type="GO" id="GO:0008360">
    <property type="term" value="P:regulation of cell shape"/>
    <property type="evidence" value="ECO:0007669"/>
    <property type="project" value="UniProtKB-KW"/>
</dbReference>
<comment type="similarity">
    <text evidence="1">Belongs to the FemABX family.</text>
</comment>
<dbReference type="InterPro" id="IPR038740">
    <property type="entry name" value="BioF2-like_GNAT_dom"/>
</dbReference>
<dbReference type="InterPro" id="IPR050644">
    <property type="entry name" value="PG_Glycine_Bridge_Synth"/>
</dbReference>
<dbReference type="PROSITE" id="PS51191">
    <property type="entry name" value="FEMABX"/>
    <property type="match status" value="1"/>
</dbReference>